<evidence type="ECO:0000256" key="2">
    <source>
        <dbReference type="SAM" id="Phobius"/>
    </source>
</evidence>
<keyword evidence="2" id="KW-1133">Transmembrane helix</keyword>
<protein>
    <recommendedName>
        <fullName evidence="5">Transmembrane protein</fullName>
    </recommendedName>
</protein>
<feature type="compositionally biased region" description="Basic residues" evidence="1">
    <location>
        <begin position="148"/>
        <end position="160"/>
    </location>
</feature>
<dbReference type="EMBL" id="QMEU01000055">
    <property type="protein sequence ID" value="RAU93124.1"/>
    <property type="molecule type" value="Genomic_DNA"/>
</dbReference>
<feature type="compositionally biased region" description="Basic and acidic residues" evidence="1">
    <location>
        <begin position="211"/>
        <end position="220"/>
    </location>
</feature>
<feature type="transmembrane region" description="Helical" evidence="2">
    <location>
        <begin position="82"/>
        <end position="107"/>
    </location>
</feature>
<comment type="caution">
    <text evidence="3">The sequence shown here is derived from an EMBL/GenBank/DDBJ whole genome shotgun (WGS) entry which is preliminary data.</text>
</comment>
<sequence>MGRKIAVPWHLVFALVAGALYFFFVLPRWPELMGDTSRTLGMALRILTGALIALAALPVVFTQLRTRKPELGTPQLALSIRIWSIVAHVLAGVLIIGAAISEIWLSLDAAGRWLFGIYGAAAAIALLGIFAFYLSFVAELPPPPPKPIKAKKPKKRRVRRKTGEEADTETAADEAETAEADEAEAAAGEVEETEDAEQAEPAAEPAEVIAETDKIDKTAEDAEDAEDAEATVPKPKPATEATPIEDAEAVEADEADESRAKLRNRRPTGKGSHRMRRRRTRTGVALDETVDEN</sequence>
<gene>
    <name evidence="3" type="ORF">DQP58_17190</name>
</gene>
<keyword evidence="2" id="KW-0812">Transmembrane</keyword>
<feature type="transmembrane region" description="Helical" evidence="2">
    <location>
        <begin position="7"/>
        <end position="30"/>
    </location>
</feature>
<evidence type="ECO:0000313" key="4">
    <source>
        <dbReference type="Proteomes" id="UP000250347"/>
    </source>
</evidence>
<feature type="compositionally biased region" description="Acidic residues" evidence="1">
    <location>
        <begin position="243"/>
        <end position="256"/>
    </location>
</feature>
<reference evidence="3 4" key="1">
    <citation type="submission" date="2018-06" db="EMBL/GenBank/DDBJ databases">
        <title>NTM in soil in Japan.</title>
        <authorList>
            <person name="Ohya K."/>
        </authorList>
    </citation>
    <scope>NUCLEOTIDE SEQUENCE [LARGE SCALE GENOMIC DNA]</scope>
    <source>
        <strain evidence="3 4">GF76</strain>
    </source>
</reference>
<evidence type="ECO:0008006" key="5">
    <source>
        <dbReference type="Google" id="ProtNLM"/>
    </source>
</evidence>
<accession>A0A329KA65</accession>
<name>A0A329KA65_9MYCO</name>
<dbReference type="InterPro" id="IPR036259">
    <property type="entry name" value="MFS_trans_sf"/>
</dbReference>
<feature type="compositionally biased region" description="Low complexity" evidence="1">
    <location>
        <begin position="199"/>
        <end position="209"/>
    </location>
</feature>
<feature type="transmembrane region" description="Helical" evidence="2">
    <location>
        <begin position="42"/>
        <end position="61"/>
    </location>
</feature>
<dbReference type="RefSeq" id="WP_112709489.1">
    <property type="nucleotide sequence ID" value="NZ_QMEU01000055.1"/>
</dbReference>
<dbReference type="AlphaFoldDB" id="A0A329KA65"/>
<feature type="transmembrane region" description="Helical" evidence="2">
    <location>
        <begin position="113"/>
        <end position="136"/>
    </location>
</feature>
<dbReference type="SUPFAM" id="SSF103473">
    <property type="entry name" value="MFS general substrate transporter"/>
    <property type="match status" value="1"/>
</dbReference>
<feature type="region of interest" description="Disordered" evidence="1">
    <location>
        <begin position="145"/>
        <end position="293"/>
    </location>
</feature>
<dbReference type="Pfam" id="PF26307">
    <property type="entry name" value="LUCA"/>
    <property type="match status" value="1"/>
</dbReference>
<feature type="compositionally biased region" description="Basic residues" evidence="1">
    <location>
        <begin position="261"/>
        <end position="281"/>
    </location>
</feature>
<evidence type="ECO:0000256" key="1">
    <source>
        <dbReference type="SAM" id="MobiDB-lite"/>
    </source>
</evidence>
<feature type="compositionally biased region" description="Acidic residues" evidence="1">
    <location>
        <begin position="165"/>
        <end position="198"/>
    </location>
</feature>
<keyword evidence="2" id="KW-0472">Membrane</keyword>
<dbReference type="InterPro" id="IPR058689">
    <property type="entry name" value="LUCA"/>
</dbReference>
<organism evidence="3 4">
    <name type="scientific">Mycobacterium colombiense</name>
    <dbReference type="NCBI Taxonomy" id="339268"/>
    <lineage>
        <taxon>Bacteria</taxon>
        <taxon>Bacillati</taxon>
        <taxon>Actinomycetota</taxon>
        <taxon>Actinomycetes</taxon>
        <taxon>Mycobacteriales</taxon>
        <taxon>Mycobacteriaceae</taxon>
        <taxon>Mycobacterium</taxon>
        <taxon>Mycobacterium avium complex (MAC)</taxon>
    </lineage>
</organism>
<proteinExistence type="predicted"/>
<evidence type="ECO:0000313" key="3">
    <source>
        <dbReference type="EMBL" id="RAU93124.1"/>
    </source>
</evidence>
<dbReference type="Proteomes" id="UP000250347">
    <property type="component" value="Unassembled WGS sequence"/>
</dbReference>